<reference evidence="1" key="1">
    <citation type="journal article" date="2020" name="Nature">
        <title>Giant virus diversity and host interactions through global metagenomics.</title>
        <authorList>
            <person name="Schulz F."/>
            <person name="Roux S."/>
            <person name="Paez-Espino D."/>
            <person name="Jungbluth S."/>
            <person name="Walsh D.A."/>
            <person name="Denef V.J."/>
            <person name="McMahon K.D."/>
            <person name="Konstantinidis K.T."/>
            <person name="Eloe-Fadrosh E.A."/>
            <person name="Kyrpides N.C."/>
            <person name="Woyke T."/>
        </authorList>
    </citation>
    <scope>NUCLEOTIDE SEQUENCE</scope>
    <source>
        <strain evidence="1">GVMAG-S-1101165-79</strain>
    </source>
</reference>
<dbReference type="EMBL" id="MN740764">
    <property type="protein sequence ID" value="QHS82261.1"/>
    <property type="molecule type" value="Genomic_DNA"/>
</dbReference>
<organism evidence="1">
    <name type="scientific">viral metagenome</name>
    <dbReference type="NCBI Taxonomy" id="1070528"/>
    <lineage>
        <taxon>unclassified sequences</taxon>
        <taxon>metagenomes</taxon>
        <taxon>organismal metagenomes</taxon>
    </lineage>
</organism>
<dbReference type="AlphaFoldDB" id="A0A6C0ASJ1"/>
<proteinExistence type="predicted"/>
<accession>A0A6C0ASJ1</accession>
<name>A0A6C0ASJ1_9ZZZZ</name>
<sequence length="133" mass="16219">MSQDWNDWEDAEFIIPTINILNQEQLKRIEERKLIEEADTELAKELFSNATSYKKILNIDKNNIVIYKNTPLTKENREAKIKKLKNQMDNELKQQEFSKKIREEKLKKQKEIELYRESEEIYEYDEYDSLYHP</sequence>
<protein>
    <submittedName>
        <fullName evidence="1">Uncharacterized protein</fullName>
    </submittedName>
</protein>
<evidence type="ECO:0000313" key="1">
    <source>
        <dbReference type="EMBL" id="QHS82261.1"/>
    </source>
</evidence>